<dbReference type="Proteomes" id="UP000653127">
    <property type="component" value="Unassembled WGS sequence"/>
</dbReference>
<name>A0A926DXU9_9FIRM</name>
<keyword evidence="1" id="KW-0472">Membrane</keyword>
<proteinExistence type="predicted"/>
<keyword evidence="1" id="KW-0812">Transmembrane</keyword>
<evidence type="ECO:0000313" key="2">
    <source>
        <dbReference type="EMBL" id="MBC8547255.1"/>
    </source>
</evidence>
<keyword evidence="3" id="KW-1185">Reference proteome</keyword>
<feature type="transmembrane region" description="Helical" evidence="1">
    <location>
        <begin position="6"/>
        <end position="25"/>
    </location>
</feature>
<evidence type="ECO:0000313" key="3">
    <source>
        <dbReference type="Proteomes" id="UP000653127"/>
    </source>
</evidence>
<gene>
    <name evidence="2" type="ORF">H8711_10000</name>
</gene>
<evidence type="ECO:0000256" key="1">
    <source>
        <dbReference type="SAM" id="Phobius"/>
    </source>
</evidence>
<dbReference type="AlphaFoldDB" id="A0A926DXU9"/>
<feature type="transmembrane region" description="Helical" evidence="1">
    <location>
        <begin position="37"/>
        <end position="60"/>
    </location>
</feature>
<accession>A0A926DXU9</accession>
<dbReference type="EMBL" id="JACRST010000016">
    <property type="protein sequence ID" value="MBC8547255.1"/>
    <property type="molecule type" value="Genomic_DNA"/>
</dbReference>
<reference evidence="2" key="1">
    <citation type="submission" date="2020-08" db="EMBL/GenBank/DDBJ databases">
        <title>Genome public.</title>
        <authorList>
            <person name="Liu C."/>
            <person name="Sun Q."/>
        </authorList>
    </citation>
    <scope>NUCLEOTIDE SEQUENCE</scope>
    <source>
        <strain evidence="2">NSJ-31</strain>
    </source>
</reference>
<organism evidence="2 3">
    <name type="scientific">Ligaoa zhengdingensis</name>
    <dbReference type="NCBI Taxonomy" id="2763658"/>
    <lineage>
        <taxon>Bacteria</taxon>
        <taxon>Bacillati</taxon>
        <taxon>Bacillota</taxon>
        <taxon>Clostridia</taxon>
        <taxon>Eubacteriales</taxon>
        <taxon>Oscillospiraceae</taxon>
        <taxon>Ligaoa</taxon>
    </lineage>
</organism>
<dbReference type="RefSeq" id="WP_249283330.1">
    <property type="nucleotide sequence ID" value="NZ_JACRST010000016.1"/>
</dbReference>
<keyword evidence="1" id="KW-1133">Transmembrane helix</keyword>
<sequence>MVYVWMFLVFIGSFFIGVWGFCQIVGSIQQAAVRGPVLTTITISIWSIILVATAIAVHCWLYDYRIAYYIGTAIGLLGTLRAGKIE</sequence>
<protein>
    <submittedName>
        <fullName evidence="2">Uncharacterized protein</fullName>
    </submittedName>
</protein>
<comment type="caution">
    <text evidence="2">The sequence shown here is derived from an EMBL/GenBank/DDBJ whole genome shotgun (WGS) entry which is preliminary data.</text>
</comment>